<organism evidence="1 2">
    <name type="scientific">Liquorilactobacillus ghanensis DSM 18630</name>
    <dbReference type="NCBI Taxonomy" id="1423750"/>
    <lineage>
        <taxon>Bacteria</taxon>
        <taxon>Bacillati</taxon>
        <taxon>Bacillota</taxon>
        <taxon>Bacilli</taxon>
        <taxon>Lactobacillales</taxon>
        <taxon>Lactobacillaceae</taxon>
        <taxon>Liquorilactobacillus</taxon>
    </lineage>
</organism>
<accession>A0A0R1VJ60</accession>
<sequence length="91" mass="10770">MISEKNYNEWDEAKPHTYKINFNQSILPPQIEDFPELDQLGKFTRSAHKIWLVETTIPEIETFSRCFVAIMKKHHVPTENYTIYSQPTSKV</sequence>
<reference evidence="1 2" key="1">
    <citation type="journal article" date="2015" name="Genome Announc.">
        <title>Expanding the biotechnology potential of lactobacilli through comparative genomics of 213 strains and associated genera.</title>
        <authorList>
            <person name="Sun Z."/>
            <person name="Harris H.M."/>
            <person name="McCann A."/>
            <person name="Guo C."/>
            <person name="Argimon S."/>
            <person name="Zhang W."/>
            <person name="Yang X."/>
            <person name="Jeffery I.B."/>
            <person name="Cooney J.C."/>
            <person name="Kagawa T.F."/>
            <person name="Liu W."/>
            <person name="Song Y."/>
            <person name="Salvetti E."/>
            <person name="Wrobel A."/>
            <person name="Rasinkangas P."/>
            <person name="Parkhill J."/>
            <person name="Rea M.C."/>
            <person name="O'Sullivan O."/>
            <person name="Ritari J."/>
            <person name="Douillard F.P."/>
            <person name="Paul Ross R."/>
            <person name="Yang R."/>
            <person name="Briner A.E."/>
            <person name="Felis G.E."/>
            <person name="de Vos W.M."/>
            <person name="Barrangou R."/>
            <person name="Klaenhammer T.R."/>
            <person name="Caufield P.W."/>
            <person name="Cui Y."/>
            <person name="Zhang H."/>
            <person name="O'Toole P.W."/>
        </authorList>
    </citation>
    <scope>NUCLEOTIDE SEQUENCE [LARGE SCALE GENOMIC DNA]</scope>
    <source>
        <strain evidence="1 2">DSM 18630</strain>
    </source>
</reference>
<protein>
    <submittedName>
        <fullName evidence="1">Uncharacterized protein</fullName>
    </submittedName>
</protein>
<comment type="caution">
    <text evidence="1">The sequence shown here is derived from an EMBL/GenBank/DDBJ whole genome shotgun (WGS) entry which is preliminary data.</text>
</comment>
<dbReference type="RefSeq" id="WP_057871959.1">
    <property type="nucleotide sequence ID" value="NZ_AZGB01000018.1"/>
</dbReference>
<gene>
    <name evidence="1" type="ORF">FC89_GL001205</name>
</gene>
<proteinExistence type="predicted"/>
<dbReference type="EMBL" id="AZGB01000018">
    <property type="protein sequence ID" value="KRM05506.1"/>
    <property type="molecule type" value="Genomic_DNA"/>
</dbReference>
<evidence type="ECO:0000313" key="1">
    <source>
        <dbReference type="EMBL" id="KRM05506.1"/>
    </source>
</evidence>
<dbReference type="AlphaFoldDB" id="A0A0R1VJ60"/>
<dbReference type="PATRIC" id="fig|1423750.3.peg.1234"/>
<dbReference type="Proteomes" id="UP000051451">
    <property type="component" value="Unassembled WGS sequence"/>
</dbReference>
<evidence type="ECO:0000313" key="2">
    <source>
        <dbReference type="Proteomes" id="UP000051451"/>
    </source>
</evidence>
<name>A0A0R1VJ60_9LACO</name>
<keyword evidence="2" id="KW-1185">Reference proteome</keyword>
<dbReference type="GeneID" id="98319223"/>
<dbReference type="OrthoDB" id="2296534at2"/>